<name>A0A6H1ZM47_9ZZZZ</name>
<sequence length="74" mass="8440">MGRYLCKYASMEDRGALGKELRCSVSRGKNTCPLGKPGEFTEDCITMKPFVYGIIFSTTIEEHEKKFHNLEKDC</sequence>
<accession>A0A6H1ZM47</accession>
<reference evidence="1" key="1">
    <citation type="submission" date="2020-03" db="EMBL/GenBank/DDBJ databases">
        <title>The deep terrestrial virosphere.</title>
        <authorList>
            <person name="Holmfeldt K."/>
            <person name="Nilsson E."/>
            <person name="Simone D."/>
            <person name="Lopez-Fernandez M."/>
            <person name="Wu X."/>
            <person name="de Brujin I."/>
            <person name="Lundin D."/>
            <person name="Andersson A."/>
            <person name="Bertilsson S."/>
            <person name="Dopson M."/>
        </authorList>
    </citation>
    <scope>NUCLEOTIDE SEQUENCE</scope>
    <source>
        <strain evidence="1">TM448A00932</strain>
    </source>
</reference>
<dbReference type="EMBL" id="MT144082">
    <property type="protein sequence ID" value="QJA48397.1"/>
    <property type="molecule type" value="Genomic_DNA"/>
</dbReference>
<proteinExistence type="predicted"/>
<dbReference type="AlphaFoldDB" id="A0A6H1ZM47"/>
<protein>
    <submittedName>
        <fullName evidence="1">Uncharacterized protein</fullName>
    </submittedName>
</protein>
<organism evidence="1">
    <name type="scientific">viral metagenome</name>
    <dbReference type="NCBI Taxonomy" id="1070528"/>
    <lineage>
        <taxon>unclassified sequences</taxon>
        <taxon>metagenomes</taxon>
        <taxon>organismal metagenomes</taxon>
    </lineage>
</organism>
<gene>
    <name evidence="1" type="ORF">TM448A00932_0025</name>
</gene>
<evidence type="ECO:0000313" key="1">
    <source>
        <dbReference type="EMBL" id="QJA48397.1"/>
    </source>
</evidence>